<reference evidence="1 2" key="1">
    <citation type="journal article" date="2020" name="Cell">
        <title>Large-Scale Comparative Analyses of Tick Genomes Elucidate Their Genetic Diversity and Vector Capacities.</title>
        <authorList>
            <consortium name="Tick Genome and Microbiome Consortium (TIGMIC)"/>
            <person name="Jia N."/>
            <person name="Wang J."/>
            <person name="Shi W."/>
            <person name="Du L."/>
            <person name="Sun Y."/>
            <person name="Zhan W."/>
            <person name="Jiang J.F."/>
            <person name="Wang Q."/>
            <person name="Zhang B."/>
            <person name="Ji P."/>
            <person name="Bell-Sakyi L."/>
            <person name="Cui X.M."/>
            <person name="Yuan T.T."/>
            <person name="Jiang B.G."/>
            <person name="Yang W.F."/>
            <person name="Lam T.T."/>
            <person name="Chang Q.C."/>
            <person name="Ding S.J."/>
            <person name="Wang X.J."/>
            <person name="Zhu J.G."/>
            <person name="Ruan X.D."/>
            <person name="Zhao L."/>
            <person name="Wei J.T."/>
            <person name="Ye R.Z."/>
            <person name="Que T.C."/>
            <person name="Du C.H."/>
            <person name="Zhou Y.H."/>
            <person name="Cheng J.X."/>
            <person name="Dai P.F."/>
            <person name="Guo W.B."/>
            <person name="Han X.H."/>
            <person name="Huang E.J."/>
            <person name="Li L.F."/>
            <person name="Wei W."/>
            <person name="Gao Y.C."/>
            <person name="Liu J.Z."/>
            <person name="Shao H.Z."/>
            <person name="Wang X."/>
            <person name="Wang C.C."/>
            <person name="Yang T.C."/>
            <person name="Huo Q.B."/>
            <person name="Li W."/>
            <person name="Chen H.Y."/>
            <person name="Chen S.E."/>
            <person name="Zhou L.G."/>
            <person name="Ni X.B."/>
            <person name="Tian J.H."/>
            <person name="Sheng Y."/>
            <person name="Liu T."/>
            <person name="Pan Y.S."/>
            <person name="Xia L.Y."/>
            <person name="Li J."/>
            <person name="Zhao F."/>
            <person name="Cao W.C."/>
        </authorList>
    </citation>
    <scope>NUCLEOTIDE SEQUENCE [LARGE SCALE GENOMIC DNA]</scope>
    <source>
        <strain evidence="1">Iper-2018</strain>
    </source>
</reference>
<dbReference type="EMBL" id="JABSTQ010011577">
    <property type="protein sequence ID" value="KAG0409916.1"/>
    <property type="molecule type" value="Genomic_DNA"/>
</dbReference>
<sequence>VWSHTEEELVDFIGRYNAAHPSIRFTHAYSQTEINFLDVNVKIDEGLQRAMGLSIPGLVASVLFYALIVAVGFWGARRRHGGGPRASPSEDLMLGGRSVGLVVGVFTVIATWVDGGLLSGIVEETALRGVLWCQAPVGFALSLVVVGAFFSGPMWRAGHVTMLDPLEQAFGSRATALLFLPALLGEVFWCGAILNALGATVSVITGLGHVTCVLVTASVVTVYTCIGGLYSITYTDVLQLLLMLVGLWTCVPFALSNEHVRPLGSLPPDQWLGSVLPWQVPSYIDNFLMISLRRCALAEPIPEGAFCKNRVPGQGSSLRRLPGYPGAFGTRSAPRTRCQSCQMARHVLHQRQWRPRVSSGRRFPVVPAAALDAAASHSSIGVLPGAGGCGRSRHVFGRRLHAQQRGTLHEERLRAAAEAQGR</sequence>
<organism evidence="1 2">
    <name type="scientific">Ixodes persulcatus</name>
    <name type="common">Taiga tick</name>
    <dbReference type="NCBI Taxonomy" id="34615"/>
    <lineage>
        <taxon>Eukaryota</taxon>
        <taxon>Metazoa</taxon>
        <taxon>Ecdysozoa</taxon>
        <taxon>Arthropoda</taxon>
        <taxon>Chelicerata</taxon>
        <taxon>Arachnida</taxon>
        <taxon>Acari</taxon>
        <taxon>Parasitiformes</taxon>
        <taxon>Ixodida</taxon>
        <taxon>Ixodoidea</taxon>
        <taxon>Ixodidae</taxon>
        <taxon>Ixodinae</taxon>
        <taxon>Ixodes</taxon>
    </lineage>
</organism>
<evidence type="ECO:0000313" key="1">
    <source>
        <dbReference type="EMBL" id="KAG0409916.1"/>
    </source>
</evidence>
<name>A0AC60NS22_IXOPE</name>
<protein>
    <submittedName>
        <fullName evidence="1">Uncharacterized protein</fullName>
    </submittedName>
</protein>
<feature type="non-terminal residue" evidence="1">
    <location>
        <position position="422"/>
    </location>
</feature>
<proteinExistence type="predicted"/>
<dbReference type="Proteomes" id="UP000805193">
    <property type="component" value="Unassembled WGS sequence"/>
</dbReference>
<feature type="non-terminal residue" evidence="1">
    <location>
        <position position="1"/>
    </location>
</feature>
<gene>
    <name evidence="1" type="ORF">HPB47_012971</name>
</gene>
<accession>A0AC60NS22</accession>
<comment type="caution">
    <text evidence="1">The sequence shown here is derived from an EMBL/GenBank/DDBJ whole genome shotgun (WGS) entry which is preliminary data.</text>
</comment>
<keyword evidence="2" id="KW-1185">Reference proteome</keyword>
<evidence type="ECO:0000313" key="2">
    <source>
        <dbReference type="Proteomes" id="UP000805193"/>
    </source>
</evidence>